<comment type="caution">
    <text evidence="7">The sequence shown here is derived from an EMBL/GenBank/DDBJ whole genome shotgun (WGS) entry which is preliminary data.</text>
</comment>
<feature type="region of interest" description="Disordered" evidence="6">
    <location>
        <begin position="94"/>
        <end position="133"/>
    </location>
</feature>
<organism evidence="7 8">
    <name type="scientific">Apatococcus fuscideae</name>
    <dbReference type="NCBI Taxonomy" id="2026836"/>
    <lineage>
        <taxon>Eukaryota</taxon>
        <taxon>Viridiplantae</taxon>
        <taxon>Chlorophyta</taxon>
        <taxon>core chlorophytes</taxon>
        <taxon>Trebouxiophyceae</taxon>
        <taxon>Chlorellales</taxon>
        <taxon>Chlorellaceae</taxon>
        <taxon>Apatococcus</taxon>
    </lineage>
</organism>
<evidence type="ECO:0000256" key="5">
    <source>
        <dbReference type="ARBA" id="ARBA00023242"/>
    </source>
</evidence>
<name>A0AAW1SYZ1_9CHLO</name>
<evidence type="ECO:0000256" key="3">
    <source>
        <dbReference type="ARBA" id="ARBA00022664"/>
    </source>
</evidence>
<evidence type="ECO:0000313" key="7">
    <source>
        <dbReference type="EMBL" id="KAK9861602.1"/>
    </source>
</evidence>
<dbReference type="GO" id="GO:0005634">
    <property type="term" value="C:nucleus"/>
    <property type="evidence" value="ECO:0007669"/>
    <property type="project" value="UniProtKB-SubCell"/>
</dbReference>
<evidence type="ECO:0000256" key="2">
    <source>
        <dbReference type="ARBA" id="ARBA00010313"/>
    </source>
</evidence>
<feature type="region of interest" description="Disordered" evidence="6">
    <location>
        <begin position="44"/>
        <end position="68"/>
    </location>
</feature>
<dbReference type="AlphaFoldDB" id="A0AAW1SYZ1"/>
<evidence type="ECO:0000256" key="6">
    <source>
        <dbReference type="SAM" id="MobiDB-lite"/>
    </source>
</evidence>
<comment type="subcellular location">
    <subcellularLocation>
        <location evidence="1">Nucleus</location>
    </subcellularLocation>
</comment>
<comment type="similarity">
    <text evidence="2">Belongs to the fl(2)d family.</text>
</comment>
<dbReference type="GO" id="GO:0006397">
    <property type="term" value="P:mRNA processing"/>
    <property type="evidence" value="ECO:0007669"/>
    <property type="project" value="UniProtKB-KW"/>
</dbReference>
<proteinExistence type="inferred from homology"/>
<keyword evidence="4" id="KW-0508">mRNA splicing</keyword>
<keyword evidence="5" id="KW-0539">Nucleus</keyword>
<dbReference type="GO" id="GO:0016556">
    <property type="term" value="P:mRNA modification"/>
    <property type="evidence" value="ECO:0007669"/>
    <property type="project" value="InterPro"/>
</dbReference>
<gene>
    <name evidence="7" type="ORF">WJX84_011592</name>
</gene>
<dbReference type="InterPro" id="IPR033757">
    <property type="entry name" value="WTAP"/>
</dbReference>
<evidence type="ECO:0000313" key="8">
    <source>
        <dbReference type="Proteomes" id="UP001485043"/>
    </source>
</evidence>
<feature type="compositionally biased region" description="Polar residues" evidence="6">
    <location>
        <begin position="107"/>
        <end position="133"/>
    </location>
</feature>
<dbReference type="Proteomes" id="UP001485043">
    <property type="component" value="Unassembled WGS sequence"/>
</dbReference>
<dbReference type="PANTHER" id="PTHR15217:SF0">
    <property type="entry name" value="PRE-MRNA-SPLICING REGULATOR WTAP"/>
    <property type="match status" value="1"/>
</dbReference>
<keyword evidence="8" id="KW-1185">Reference proteome</keyword>
<dbReference type="Pfam" id="PF17098">
    <property type="entry name" value="Wtap"/>
    <property type="match status" value="1"/>
</dbReference>
<keyword evidence="3" id="KW-0507">mRNA processing</keyword>
<accession>A0AAW1SYZ1</accession>
<evidence type="ECO:0000256" key="1">
    <source>
        <dbReference type="ARBA" id="ARBA00004123"/>
    </source>
</evidence>
<feature type="compositionally biased region" description="Basic and acidic residues" evidence="6">
    <location>
        <begin position="302"/>
        <end position="314"/>
    </location>
</feature>
<dbReference type="GO" id="GO:0000381">
    <property type="term" value="P:regulation of alternative mRNA splicing, via spliceosome"/>
    <property type="evidence" value="ECO:0007669"/>
    <property type="project" value="InterPro"/>
</dbReference>
<sequence>MVGLDVQSSGSTEKPDKTLVVQTGNGRGRYIWCRALRGMAASGGQDEAYEQRQGDAGGGDLEDNPSNSHLQELTETMAHQKQHIEELEAQLQTTASDRERWRAKAEASTSGRTNSDAAKQNARSGRSNEQRLQTELAAARQKEANLQAQVAEGVLEAVELRRQLHAARAAADPNIIQVRQLLLDPAVHREFQRLHHDAESKAQEIKQLKDELKAVSFSQESKAGRLLMAKCRALQDENEEMGRELSEGKVHALERQVALAKGYVDDMRKGYNELEDHCAALDEEAEDLQRQVFNLKREVKEMESRDAGWSRDKGGYMGNKPGGGPKYAGYNKRSLNHVESGPGSADRYNRKRPR</sequence>
<evidence type="ECO:0000256" key="4">
    <source>
        <dbReference type="ARBA" id="ARBA00023187"/>
    </source>
</evidence>
<reference evidence="7 8" key="1">
    <citation type="journal article" date="2024" name="Nat. Commun.">
        <title>Phylogenomics reveals the evolutionary origins of lichenization in chlorophyte algae.</title>
        <authorList>
            <person name="Puginier C."/>
            <person name="Libourel C."/>
            <person name="Otte J."/>
            <person name="Skaloud P."/>
            <person name="Haon M."/>
            <person name="Grisel S."/>
            <person name="Petersen M."/>
            <person name="Berrin J.G."/>
            <person name="Delaux P.M."/>
            <person name="Dal Grande F."/>
            <person name="Keller J."/>
        </authorList>
    </citation>
    <scope>NUCLEOTIDE SEQUENCE [LARGE SCALE GENOMIC DNA]</scope>
    <source>
        <strain evidence="7 8">SAG 2523</strain>
    </source>
</reference>
<dbReference type="GO" id="GO:0008380">
    <property type="term" value="P:RNA splicing"/>
    <property type="evidence" value="ECO:0007669"/>
    <property type="project" value="UniProtKB-KW"/>
</dbReference>
<feature type="compositionally biased region" description="Gly residues" evidence="6">
    <location>
        <begin position="315"/>
        <end position="326"/>
    </location>
</feature>
<dbReference type="PANTHER" id="PTHR15217">
    <property type="entry name" value="WILMS' TUMOR 1-ASSOCIATING PROTEIN"/>
    <property type="match status" value="1"/>
</dbReference>
<feature type="region of interest" description="Disordered" evidence="6">
    <location>
        <begin position="302"/>
        <end position="354"/>
    </location>
</feature>
<protein>
    <submittedName>
        <fullName evidence="7">Uncharacterized protein</fullName>
    </submittedName>
</protein>
<dbReference type="EMBL" id="JALJOV010000731">
    <property type="protein sequence ID" value="KAK9861602.1"/>
    <property type="molecule type" value="Genomic_DNA"/>
</dbReference>
<feature type="compositionally biased region" description="Basic and acidic residues" evidence="6">
    <location>
        <begin position="96"/>
        <end position="105"/>
    </location>
</feature>